<name>A0A1E3W0U8_9HYPH</name>
<dbReference type="EMBL" id="LPWG01000011">
    <property type="protein sequence ID" value="ODR99141.1"/>
    <property type="molecule type" value="Genomic_DNA"/>
</dbReference>
<sequence length="77" mass="8062">MPIIEGNLAQICGNAADRVAQARQALHGDSPDPSLAMEHLDDAIACLKSLSGRDRAAGAEPRNTVVPFASNRTLHSA</sequence>
<evidence type="ECO:0000313" key="1">
    <source>
        <dbReference type="EMBL" id="ODR99141.1"/>
    </source>
</evidence>
<protein>
    <submittedName>
        <fullName evidence="1">Uncharacterized protein</fullName>
    </submittedName>
</protein>
<gene>
    <name evidence="1" type="ORF">AUC68_03680</name>
</gene>
<accession>A0A1E3W0U8</accession>
<dbReference type="AlphaFoldDB" id="A0A1E3W0U8"/>
<proteinExistence type="predicted"/>
<evidence type="ECO:0000313" key="2">
    <source>
        <dbReference type="Proteomes" id="UP000094501"/>
    </source>
</evidence>
<organism evidence="1 2">
    <name type="scientific">Methyloceanibacter methanicus</name>
    <dbReference type="NCBI Taxonomy" id="1774968"/>
    <lineage>
        <taxon>Bacteria</taxon>
        <taxon>Pseudomonadati</taxon>
        <taxon>Pseudomonadota</taxon>
        <taxon>Alphaproteobacteria</taxon>
        <taxon>Hyphomicrobiales</taxon>
        <taxon>Hyphomicrobiaceae</taxon>
        <taxon>Methyloceanibacter</taxon>
    </lineage>
</organism>
<keyword evidence="2" id="KW-1185">Reference proteome</keyword>
<dbReference type="Proteomes" id="UP000094501">
    <property type="component" value="Unassembled WGS sequence"/>
</dbReference>
<reference evidence="1 2" key="1">
    <citation type="journal article" date="2016" name="Environ. Microbiol.">
        <title>New Methyloceanibacter diversity from North Sea sediments includes methanotroph containing solely the soluble methane monooxygenase.</title>
        <authorList>
            <person name="Vekeman B."/>
            <person name="Kerckhof F.M."/>
            <person name="Cremers G."/>
            <person name="de Vos P."/>
            <person name="Vandamme P."/>
            <person name="Boon N."/>
            <person name="Op den Camp H.J."/>
            <person name="Heylen K."/>
        </authorList>
    </citation>
    <scope>NUCLEOTIDE SEQUENCE [LARGE SCALE GENOMIC DNA]</scope>
    <source>
        <strain evidence="1 2">R-67174</strain>
    </source>
</reference>
<comment type="caution">
    <text evidence="1">The sequence shown here is derived from an EMBL/GenBank/DDBJ whole genome shotgun (WGS) entry which is preliminary data.</text>
</comment>